<accession>A0A423X5M8</accession>
<comment type="caution">
    <text evidence="4">The sequence shown here is derived from an EMBL/GenBank/DDBJ whole genome shotgun (WGS) entry which is preliminary data.</text>
</comment>
<dbReference type="STRING" id="356882.A0A423X5M8"/>
<dbReference type="Pfam" id="PF24883">
    <property type="entry name" value="NPHP3_N"/>
    <property type="match status" value="1"/>
</dbReference>
<evidence type="ECO:0000256" key="1">
    <source>
        <dbReference type="ARBA" id="ARBA00022737"/>
    </source>
</evidence>
<dbReference type="InterPro" id="IPR056884">
    <property type="entry name" value="NPHP3-like_N"/>
</dbReference>
<proteinExistence type="predicted"/>
<reference evidence="4 5" key="1">
    <citation type="submission" date="2015-09" db="EMBL/GenBank/DDBJ databases">
        <title>Host preference determinants of Valsa canker pathogens revealed by comparative genomics.</title>
        <authorList>
            <person name="Yin Z."/>
            <person name="Huang L."/>
        </authorList>
    </citation>
    <scope>NUCLEOTIDE SEQUENCE [LARGE SCALE GENOMIC DNA]</scope>
    <source>
        <strain evidence="4 5">03-1</strain>
    </source>
</reference>
<dbReference type="SUPFAM" id="SSF52540">
    <property type="entry name" value="P-loop containing nucleoside triphosphate hydrolases"/>
    <property type="match status" value="1"/>
</dbReference>
<evidence type="ECO:0000313" key="5">
    <source>
        <dbReference type="Proteomes" id="UP000283895"/>
    </source>
</evidence>
<protein>
    <submittedName>
        <fullName evidence="4">Uncharacterized protein</fullName>
    </submittedName>
</protein>
<keyword evidence="5" id="KW-1185">Reference proteome</keyword>
<evidence type="ECO:0000259" key="2">
    <source>
        <dbReference type="Pfam" id="PF24883"/>
    </source>
</evidence>
<dbReference type="AlphaFoldDB" id="A0A423X5M8"/>
<feature type="domain" description="Nephrocystin 3-like N-terminal" evidence="2">
    <location>
        <begin position="236"/>
        <end position="430"/>
    </location>
</feature>
<dbReference type="InterPro" id="IPR027417">
    <property type="entry name" value="P-loop_NTPase"/>
</dbReference>
<dbReference type="InterPro" id="IPR056693">
    <property type="entry name" value="DUF7791"/>
</dbReference>
<dbReference type="OrthoDB" id="443402at2759"/>
<dbReference type="Gene3D" id="3.40.50.300">
    <property type="entry name" value="P-loop containing nucleotide triphosphate hydrolases"/>
    <property type="match status" value="1"/>
</dbReference>
<dbReference type="Proteomes" id="UP000283895">
    <property type="component" value="Unassembled WGS sequence"/>
</dbReference>
<keyword evidence="1" id="KW-0677">Repeat</keyword>
<evidence type="ECO:0000259" key="3">
    <source>
        <dbReference type="Pfam" id="PF25053"/>
    </source>
</evidence>
<organism evidence="4 5">
    <name type="scientific">Cytospora schulzeri</name>
    <dbReference type="NCBI Taxonomy" id="448051"/>
    <lineage>
        <taxon>Eukaryota</taxon>
        <taxon>Fungi</taxon>
        <taxon>Dikarya</taxon>
        <taxon>Ascomycota</taxon>
        <taxon>Pezizomycotina</taxon>
        <taxon>Sordariomycetes</taxon>
        <taxon>Sordariomycetidae</taxon>
        <taxon>Diaporthales</taxon>
        <taxon>Cytosporaceae</taxon>
        <taxon>Cytospora</taxon>
    </lineage>
</organism>
<evidence type="ECO:0000313" key="4">
    <source>
        <dbReference type="EMBL" id="ROW11192.1"/>
    </source>
</evidence>
<sequence>MDPLSAIGLACNILNFIEVTKGIISSTKQLVQRGAREEYIELDVLTRDLQAWVVRITPPSHIPGSSLSPEEQSICSLGSQCSQVAADLLGVLETLRVTKKDGACLHVESFYKALVAAWKQEEVERLRKRLDRISTSIQRELATYDRKKILRRLDELDVTGFGSQLEALRRDVHRGFDAISDQLQMGKTSRDSTLELLQRTAAQGVRYSAEQFILERLRFDEIDQRRWNIRMAHKQTLSWLFGDKQNSPATLDEWLVSEDDLYWISGKPGSGKSTLMKSLSANVRTAEKLQIWAKQNRLIHAEYFFWAAGGHRLLNSQEGLLRSLIYQVLGQCPDMIRVAYPKAWGLFFPEEASAAYGTRNFEASSAMVSLSVESLLATLGVLCATAVGIGVKFCFFIDGLDEYEGNPNDMVELTRFLRSLPNVKICVSSRDWNNFEAEFGGSRTQKFYMEHLNHNDIVKYVHHTFENNQNYQEMEDRDTAGKALINGIVTAANGVFFWVFLVVRSFEEGLCNGDSIEDLRKKLEEDIPEDLNELFERIILRDVPENYRAQSAQIFTLALEAAENLSFMAYWFAEQEDPEYALKLQARPLPSQTLGMRYATMKRRLNISCRGLLEMQDMLTTHTCNDKGDSLRSGSVFSLRVDFLHRTVRDFLLNDKTQTILRQWNSGIVNIHERICKALLAQIKITPNDAEYWGPVSRLHSVFSHHCDLMEMDSQMPSSLSLRASFNDVRSTLGYGKFQGTVVTDDDPATLRGSTKSIREDGCALSDHGTNYCTPGRLEKLLRGFRPRRPKRRVKELLLV</sequence>
<gene>
    <name evidence="4" type="ORF">VMCG_01135</name>
</gene>
<dbReference type="PANTHER" id="PTHR10039">
    <property type="entry name" value="AMELOGENIN"/>
    <property type="match status" value="1"/>
</dbReference>
<feature type="domain" description="DUF7791" evidence="3">
    <location>
        <begin position="543"/>
        <end position="688"/>
    </location>
</feature>
<dbReference type="PANTHER" id="PTHR10039:SF5">
    <property type="entry name" value="NACHT DOMAIN-CONTAINING PROTEIN"/>
    <property type="match status" value="1"/>
</dbReference>
<dbReference type="EMBL" id="LKEA01000002">
    <property type="protein sequence ID" value="ROW11192.1"/>
    <property type="molecule type" value="Genomic_DNA"/>
</dbReference>
<dbReference type="Pfam" id="PF25053">
    <property type="entry name" value="DUF7791"/>
    <property type="match status" value="1"/>
</dbReference>
<name>A0A423X5M8_9PEZI</name>